<feature type="compositionally biased region" description="Basic and acidic residues" evidence="1">
    <location>
        <begin position="1"/>
        <end position="15"/>
    </location>
</feature>
<keyword evidence="2" id="KW-1133">Transmembrane helix</keyword>
<feature type="transmembrane region" description="Helical" evidence="2">
    <location>
        <begin position="539"/>
        <end position="558"/>
    </location>
</feature>
<sequence length="1035" mass="116709">MSEPDFRHSLEEHSRSTQSQPPTSRGHESATISRSPLPDQTPSGSRTASIGSSVNVSESPTSPEFVQTTPNSVSSFHPTGSSLQTPSRPGSFHSVSFSGFRSNSPNLSRNLSSSRSSRESPTVLRSSSPTSEEATRPESRKGSLSLSQFSSQRPSYKRSISLSYERTQSFVKDGATSVAQLFRRDSSTSIASMYKKDCTHEEASEILSKYLEEIKHNDNKKQRTANGQHSFKAVYWLICVLIIYFGLIGVPIWHGVLWWLYYYMSHLSPLGAGWAIFMGLAAFYAYLPLFTQFHKKIDPVENRDVSETALVIPAYKAEAALPETIECALEIFPPDHIFVIANGNSPTPLDDTAKVCEKYGVHHTWVPIGSKITAEYAGCAVSRKFKYLLLIDDDVHLPKNLPIKTDMIVGKTKCVGYTLKSVGAGGKPGTFVQQCQDLEYKLAGITRQFAGNWGSATFPHGAIILWDREALSSLFKYHPGFLISEDWFFGDVARRRGMRIAFTSQVFVETETPTDLFIAAESRGGYGEMTVWKQRFYRWNYFFITRTAWNLSYIFFSWKLGFREIVCKIYVFQEFYETVLYLTGPFVFPLTVYLQPIRFGVFMAATILLYIVGVFTFNYVHLRRVNQSIGFKALLIFFPYKFCLIYVNLASVWYSAWHQAKFWAQRHPRVTKNPAALAAIAQLQDHISPGEFLEMLIGKEMKRKRNEAKFERIVQQIQEESNLDLETSKKSSPSDRRGSLSRTRRFRSALGFGEVRSKPARRLSEIGETARDDPKVANYIHWQKLENFFGVSSWMPANVAREENFPYDDTDVASFMSTSMPFNTQTEDTDTRSFPSTVLEGSSNGMEDINTDDQSLTSTSQEDDNMEDFVMKGYLGKTIEKIGQVPGSRLSKKRPLPDLEASFPTEPMPVICRPESPQSSPSPSPSACSISSAVSCPNFTQVNSSPKIATSIPLIKRIFNSRKKNSESLFSDVRKPFFGFENVEYTTRPINTFDVYAPKADFGKSCRLEEIQGSSEPSIISDSIEDDEDRISVIY</sequence>
<evidence type="ECO:0000256" key="2">
    <source>
        <dbReference type="SAM" id="Phobius"/>
    </source>
</evidence>
<reference evidence="3 4" key="1">
    <citation type="submission" date="2016-04" db="EMBL/GenBank/DDBJ databases">
        <title>Evolutionary innovation and constraint leading to complex multicellularity in the Ascomycota.</title>
        <authorList>
            <person name="Cisse O."/>
            <person name="Nguyen A."/>
            <person name="Hewitt D.A."/>
            <person name="Jedd G."/>
            <person name="Stajich J.E."/>
        </authorList>
    </citation>
    <scope>NUCLEOTIDE SEQUENCE [LARGE SCALE GENOMIC DNA]</scope>
    <source>
        <strain evidence="3 4">DAH-3</strain>
    </source>
</reference>
<feature type="transmembrane region" description="Helical" evidence="2">
    <location>
        <begin position="633"/>
        <end position="656"/>
    </location>
</feature>
<feature type="region of interest" description="Disordered" evidence="1">
    <location>
        <begin position="888"/>
        <end position="927"/>
    </location>
</feature>
<keyword evidence="4" id="KW-1185">Reference proteome</keyword>
<keyword evidence="2" id="KW-0472">Membrane</keyword>
<dbReference type="InterPro" id="IPR029044">
    <property type="entry name" value="Nucleotide-diphossugar_trans"/>
</dbReference>
<dbReference type="SUPFAM" id="SSF53448">
    <property type="entry name" value="Nucleotide-diphospho-sugar transferases"/>
    <property type="match status" value="1"/>
</dbReference>
<dbReference type="Proteomes" id="UP000186594">
    <property type="component" value="Unassembled WGS sequence"/>
</dbReference>
<feature type="transmembrane region" description="Helical" evidence="2">
    <location>
        <begin position="267"/>
        <end position="287"/>
    </location>
</feature>
<feature type="compositionally biased region" description="Low complexity" evidence="1">
    <location>
        <begin position="101"/>
        <end position="121"/>
    </location>
</feature>
<dbReference type="Pfam" id="PF13641">
    <property type="entry name" value="Glyco_tranf_2_3"/>
    <property type="match status" value="1"/>
</dbReference>
<feature type="region of interest" description="Disordered" evidence="1">
    <location>
        <begin position="840"/>
        <end position="861"/>
    </location>
</feature>
<feature type="transmembrane region" description="Helical" evidence="2">
    <location>
        <begin position="233"/>
        <end position="261"/>
    </location>
</feature>
<dbReference type="OrthoDB" id="2590398at2759"/>
<protein>
    <submittedName>
        <fullName evidence="3">Uncharacterized protein</fullName>
    </submittedName>
</protein>
<dbReference type="STRING" id="1198029.A0A1U7LMI3"/>
<name>A0A1U7LMI3_NEOID</name>
<feature type="compositionally biased region" description="Polar residues" evidence="1">
    <location>
        <begin position="123"/>
        <end position="132"/>
    </location>
</feature>
<proteinExistence type="predicted"/>
<evidence type="ECO:0000313" key="3">
    <source>
        <dbReference type="EMBL" id="OLL23793.1"/>
    </source>
</evidence>
<gene>
    <name evidence="3" type="ORF">NEOLI_004535</name>
</gene>
<organism evidence="3 4">
    <name type="scientific">Neolecta irregularis (strain DAH-3)</name>
    <dbReference type="NCBI Taxonomy" id="1198029"/>
    <lineage>
        <taxon>Eukaryota</taxon>
        <taxon>Fungi</taxon>
        <taxon>Dikarya</taxon>
        <taxon>Ascomycota</taxon>
        <taxon>Taphrinomycotina</taxon>
        <taxon>Neolectales</taxon>
        <taxon>Neolectaceae</taxon>
        <taxon>Neolecta</taxon>
    </lineage>
</organism>
<dbReference type="Gene3D" id="3.90.550.10">
    <property type="entry name" value="Spore Coat Polysaccharide Biosynthesis Protein SpsA, Chain A"/>
    <property type="match status" value="1"/>
</dbReference>
<evidence type="ECO:0000313" key="4">
    <source>
        <dbReference type="Proteomes" id="UP000186594"/>
    </source>
</evidence>
<keyword evidence="2" id="KW-0812">Transmembrane</keyword>
<feature type="region of interest" description="Disordered" evidence="1">
    <location>
        <begin position="1"/>
        <end position="150"/>
    </location>
</feature>
<accession>A0A1U7LMI3</accession>
<feature type="compositionally biased region" description="Low complexity" evidence="1">
    <location>
        <begin position="914"/>
        <end position="927"/>
    </location>
</feature>
<dbReference type="AlphaFoldDB" id="A0A1U7LMI3"/>
<evidence type="ECO:0000256" key="1">
    <source>
        <dbReference type="SAM" id="MobiDB-lite"/>
    </source>
</evidence>
<dbReference type="EMBL" id="LXFE01001244">
    <property type="protein sequence ID" value="OLL23793.1"/>
    <property type="molecule type" value="Genomic_DNA"/>
</dbReference>
<feature type="compositionally biased region" description="Polar residues" evidence="1">
    <location>
        <begin position="30"/>
        <end position="100"/>
    </location>
</feature>
<comment type="caution">
    <text evidence="3">The sequence shown here is derived from an EMBL/GenBank/DDBJ whole genome shotgun (WGS) entry which is preliminary data.</text>
</comment>
<feature type="transmembrane region" description="Helical" evidence="2">
    <location>
        <begin position="601"/>
        <end position="621"/>
    </location>
</feature>